<dbReference type="AlphaFoldDB" id="A0A017RVQ9"/>
<proteinExistence type="predicted"/>
<keyword evidence="3" id="KW-1185">Reference proteome</keyword>
<accession>A0A017RVQ9</accession>
<dbReference type="Pfam" id="PF06961">
    <property type="entry name" value="DUF1294"/>
    <property type="match status" value="1"/>
</dbReference>
<evidence type="ECO:0000313" key="2">
    <source>
        <dbReference type="EMBL" id="EYE87980.1"/>
    </source>
</evidence>
<evidence type="ECO:0000313" key="3">
    <source>
        <dbReference type="Proteomes" id="UP000019681"/>
    </source>
</evidence>
<dbReference type="STRING" id="1403537.Q428_10440"/>
<keyword evidence="1" id="KW-1133">Transmembrane helix</keyword>
<dbReference type="EMBL" id="AZQP01000032">
    <property type="protein sequence ID" value="EYE87980.1"/>
    <property type="molecule type" value="Genomic_DNA"/>
</dbReference>
<feature type="transmembrane region" description="Helical" evidence="1">
    <location>
        <begin position="6"/>
        <end position="24"/>
    </location>
</feature>
<name>A0A017RVQ9_9CLOT</name>
<keyword evidence="1" id="KW-0812">Transmembrane</keyword>
<dbReference type="InterPro" id="IPR010718">
    <property type="entry name" value="DUF1294"/>
</dbReference>
<gene>
    <name evidence="2" type="ORF">Q428_10440</name>
</gene>
<comment type="caution">
    <text evidence="2">The sequence shown here is derived from an EMBL/GenBank/DDBJ whole genome shotgun (WGS) entry which is preliminary data.</text>
</comment>
<organism evidence="2 3">
    <name type="scientific">Fervidicella metallireducens AeB</name>
    <dbReference type="NCBI Taxonomy" id="1403537"/>
    <lineage>
        <taxon>Bacteria</taxon>
        <taxon>Bacillati</taxon>
        <taxon>Bacillota</taxon>
        <taxon>Clostridia</taxon>
        <taxon>Eubacteriales</taxon>
        <taxon>Clostridiaceae</taxon>
        <taxon>Fervidicella</taxon>
    </lineage>
</organism>
<reference evidence="2 3" key="1">
    <citation type="journal article" date="2014" name="Genome Announc.">
        <title>Draft Genome Sequence of Fervidicella metallireducens Strain AeBT, an Iron-Reducing Thermoanaerobe from the Great Artesian Basin.</title>
        <authorList>
            <person name="Patel B.K."/>
        </authorList>
    </citation>
    <scope>NUCLEOTIDE SEQUENCE [LARGE SCALE GENOMIC DNA]</scope>
    <source>
        <strain evidence="2 3">AeB</strain>
    </source>
</reference>
<feature type="transmembrane region" description="Helical" evidence="1">
    <location>
        <begin position="40"/>
        <end position="58"/>
    </location>
</feature>
<dbReference type="OrthoDB" id="1698854at2"/>
<keyword evidence="1" id="KW-0472">Membrane</keyword>
<protein>
    <submittedName>
        <fullName evidence="2">Membrane protein</fullName>
    </submittedName>
</protein>
<feature type="transmembrane region" description="Helical" evidence="1">
    <location>
        <begin position="70"/>
        <end position="87"/>
    </location>
</feature>
<dbReference type="Proteomes" id="UP000019681">
    <property type="component" value="Unassembled WGS sequence"/>
</dbReference>
<sequence>MKVSYLWGYLIIVNFYAFYMMYIDKLRAKKGIWRISERKFFALTLLFGSLGVLLGMKFFRHKTRHIKFRFLVPMILIIQIILIILLYKHRIEF</sequence>
<evidence type="ECO:0000256" key="1">
    <source>
        <dbReference type="SAM" id="Phobius"/>
    </source>
</evidence>